<name>A0A1V9XWE4_9ACAR</name>
<dbReference type="EMBL" id="MNPL01003002">
    <property type="protein sequence ID" value="OQR77824.1"/>
    <property type="molecule type" value="Genomic_DNA"/>
</dbReference>
<organism evidence="1 2">
    <name type="scientific">Tropilaelaps mercedesae</name>
    <dbReference type="NCBI Taxonomy" id="418985"/>
    <lineage>
        <taxon>Eukaryota</taxon>
        <taxon>Metazoa</taxon>
        <taxon>Ecdysozoa</taxon>
        <taxon>Arthropoda</taxon>
        <taxon>Chelicerata</taxon>
        <taxon>Arachnida</taxon>
        <taxon>Acari</taxon>
        <taxon>Parasitiformes</taxon>
        <taxon>Mesostigmata</taxon>
        <taxon>Gamasina</taxon>
        <taxon>Dermanyssoidea</taxon>
        <taxon>Laelapidae</taxon>
        <taxon>Tropilaelaps</taxon>
    </lineage>
</organism>
<reference evidence="1 2" key="1">
    <citation type="journal article" date="2017" name="Gigascience">
        <title>Draft genome of the honey bee ectoparasitic mite, Tropilaelaps mercedesae, is shaped by the parasitic life history.</title>
        <authorList>
            <person name="Dong X."/>
            <person name="Armstrong S.D."/>
            <person name="Xia D."/>
            <person name="Makepeace B.L."/>
            <person name="Darby A.C."/>
            <person name="Kadowaki T."/>
        </authorList>
    </citation>
    <scope>NUCLEOTIDE SEQUENCE [LARGE SCALE GENOMIC DNA]</scope>
    <source>
        <strain evidence="1">Wuxi-XJTLU</strain>
    </source>
</reference>
<gene>
    <name evidence="1" type="ORF">BIW11_02851</name>
</gene>
<dbReference type="InParanoid" id="A0A1V9XWE4"/>
<dbReference type="Proteomes" id="UP000192247">
    <property type="component" value="Unassembled WGS sequence"/>
</dbReference>
<proteinExistence type="predicted"/>
<protein>
    <submittedName>
        <fullName evidence="1">Uncharacterized protein</fullName>
    </submittedName>
</protein>
<comment type="caution">
    <text evidence="1">The sequence shown here is derived from an EMBL/GenBank/DDBJ whole genome shotgun (WGS) entry which is preliminary data.</text>
</comment>
<sequence length="56" mass="6918">MTKTSYAWPRFFKNYRTNFDHTRLSRRQFSLIGLKKKLLNQRESTYMVLWVEAKQC</sequence>
<accession>A0A1V9XWE4</accession>
<dbReference type="AlphaFoldDB" id="A0A1V9XWE4"/>
<keyword evidence="2" id="KW-1185">Reference proteome</keyword>
<evidence type="ECO:0000313" key="2">
    <source>
        <dbReference type="Proteomes" id="UP000192247"/>
    </source>
</evidence>
<evidence type="ECO:0000313" key="1">
    <source>
        <dbReference type="EMBL" id="OQR77824.1"/>
    </source>
</evidence>